<evidence type="ECO:0000256" key="3">
    <source>
        <dbReference type="ARBA" id="ARBA00022759"/>
    </source>
</evidence>
<dbReference type="RefSeq" id="WP_377093188.1">
    <property type="nucleotide sequence ID" value="NZ_JBHSJM010000001.1"/>
</dbReference>
<dbReference type="Proteomes" id="UP001597297">
    <property type="component" value="Unassembled WGS sequence"/>
</dbReference>
<sequence length="117" mass="13868">MRLPRKFSMNHRVEFARVRERGESRPGRYLVVSALPADELKHTKLGLITTKKVGKAHQRNYLRRVFRSIIQKHGELLREDCYIVTIARWRATEASYEELEKEWLKLARKLGLIKPVE</sequence>
<gene>
    <name evidence="6 8" type="primary">rnpA</name>
    <name evidence="8" type="ORF">ACFSQZ_11170</name>
</gene>
<dbReference type="InterPro" id="IPR000100">
    <property type="entry name" value="RNase_P"/>
</dbReference>
<accession>A0ABW5E3W3</accession>
<keyword evidence="2 6" id="KW-0540">Nuclease</keyword>
<evidence type="ECO:0000256" key="7">
    <source>
        <dbReference type="NCBIfam" id="TIGR00188"/>
    </source>
</evidence>
<comment type="catalytic activity">
    <reaction evidence="6">
        <text>Endonucleolytic cleavage of RNA, removing 5'-extranucleotides from tRNA precursor.</text>
        <dbReference type="EC" id="3.1.26.5"/>
    </reaction>
</comment>
<evidence type="ECO:0000313" key="8">
    <source>
        <dbReference type="EMBL" id="MFD2277032.1"/>
    </source>
</evidence>
<dbReference type="Gene3D" id="3.30.230.10">
    <property type="match status" value="1"/>
</dbReference>
<dbReference type="Pfam" id="PF00825">
    <property type="entry name" value="Ribonuclease_P"/>
    <property type="match status" value="1"/>
</dbReference>
<dbReference type="NCBIfam" id="TIGR00188">
    <property type="entry name" value="rnpA"/>
    <property type="match status" value="1"/>
</dbReference>
<proteinExistence type="inferred from homology"/>
<comment type="subunit">
    <text evidence="6">Consists of a catalytic RNA component (M1 or rnpB) and a protein subunit.</text>
</comment>
<organism evidence="8 9">
    <name type="scientific">Rubritalea spongiae</name>
    <dbReference type="NCBI Taxonomy" id="430797"/>
    <lineage>
        <taxon>Bacteria</taxon>
        <taxon>Pseudomonadati</taxon>
        <taxon>Verrucomicrobiota</taxon>
        <taxon>Verrucomicrobiia</taxon>
        <taxon>Verrucomicrobiales</taxon>
        <taxon>Rubritaleaceae</taxon>
        <taxon>Rubritalea</taxon>
    </lineage>
</organism>
<evidence type="ECO:0000256" key="6">
    <source>
        <dbReference type="HAMAP-Rule" id="MF_00227"/>
    </source>
</evidence>
<dbReference type="PANTHER" id="PTHR33992:SF1">
    <property type="entry name" value="RIBONUCLEASE P PROTEIN COMPONENT"/>
    <property type="match status" value="1"/>
</dbReference>
<dbReference type="GO" id="GO:0004526">
    <property type="term" value="F:ribonuclease P activity"/>
    <property type="evidence" value="ECO:0007669"/>
    <property type="project" value="UniProtKB-EC"/>
</dbReference>
<keyword evidence="3 6" id="KW-0255">Endonuclease</keyword>
<dbReference type="EMBL" id="JBHUJC010000037">
    <property type="protein sequence ID" value="MFD2277032.1"/>
    <property type="molecule type" value="Genomic_DNA"/>
</dbReference>
<comment type="caution">
    <text evidence="8">The sequence shown here is derived from an EMBL/GenBank/DDBJ whole genome shotgun (WGS) entry which is preliminary data.</text>
</comment>
<dbReference type="InterPro" id="IPR020568">
    <property type="entry name" value="Ribosomal_Su5_D2-typ_SF"/>
</dbReference>
<name>A0ABW5E3W3_9BACT</name>
<keyword evidence="4 6" id="KW-0378">Hydrolase</keyword>
<comment type="similarity">
    <text evidence="6">Belongs to the RnpA family.</text>
</comment>
<dbReference type="PANTHER" id="PTHR33992">
    <property type="entry name" value="RIBONUCLEASE P PROTEIN COMPONENT"/>
    <property type="match status" value="1"/>
</dbReference>
<evidence type="ECO:0000313" key="9">
    <source>
        <dbReference type="Proteomes" id="UP001597297"/>
    </source>
</evidence>
<dbReference type="EC" id="3.1.26.5" evidence="6 7"/>
<evidence type="ECO:0000256" key="2">
    <source>
        <dbReference type="ARBA" id="ARBA00022722"/>
    </source>
</evidence>
<protein>
    <recommendedName>
        <fullName evidence="6 7">Ribonuclease P protein component</fullName>
        <shortName evidence="6">RNase P protein</shortName>
        <shortName evidence="6">RNaseP protein</shortName>
        <ecNumber evidence="6 7">3.1.26.5</ecNumber>
    </recommendedName>
    <alternativeName>
        <fullName evidence="6">Protein C5</fullName>
    </alternativeName>
</protein>
<comment type="function">
    <text evidence="6">RNaseP catalyzes the removal of the 5'-leader sequence from pre-tRNA to produce the mature 5'-terminus. It can also cleave other RNA substrates such as 4.5S RNA. The protein component plays an auxiliary but essential role in vivo by binding to the 5'-leader sequence and broadening the substrate specificity of the ribozyme.</text>
</comment>
<keyword evidence="5 6" id="KW-0694">RNA-binding</keyword>
<dbReference type="SUPFAM" id="SSF54211">
    <property type="entry name" value="Ribosomal protein S5 domain 2-like"/>
    <property type="match status" value="1"/>
</dbReference>
<evidence type="ECO:0000256" key="4">
    <source>
        <dbReference type="ARBA" id="ARBA00022801"/>
    </source>
</evidence>
<reference evidence="9" key="1">
    <citation type="journal article" date="2019" name="Int. J. Syst. Evol. Microbiol.">
        <title>The Global Catalogue of Microorganisms (GCM) 10K type strain sequencing project: providing services to taxonomists for standard genome sequencing and annotation.</title>
        <authorList>
            <consortium name="The Broad Institute Genomics Platform"/>
            <consortium name="The Broad Institute Genome Sequencing Center for Infectious Disease"/>
            <person name="Wu L."/>
            <person name="Ma J."/>
        </authorList>
    </citation>
    <scope>NUCLEOTIDE SEQUENCE [LARGE SCALE GENOMIC DNA]</scope>
    <source>
        <strain evidence="9">JCM 16545</strain>
    </source>
</reference>
<keyword evidence="1 6" id="KW-0819">tRNA processing</keyword>
<evidence type="ECO:0000256" key="1">
    <source>
        <dbReference type="ARBA" id="ARBA00022694"/>
    </source>
</evidence>
<evidence type="ECO:0000256" key="5">
    <source>
        <dbReference type="ARBA" id="ARBA00022884"/>
    </source>
</evidence>
<keyword evidence="9" id="KW-1185">Reference proteome</keyword>
<dbReference type="HAMAP" id="MF_00227">
    <property type="entry name" value="RNase_P"/>
    <property type="match status" value="1"/>
</dbReference>
<dbReference type="InterPro" id="IPR014721">
    <property type="entry name" value="Ribsml_uS5_D2-typ_fold_subgr"/>
</dbReference>